<organism evidence="1 2">
    <name type="scientific">Prauserella oleivorans</name>
    <dbReference type="NCBI Taxonomy" id="1478153"/>
    <lineage>
        <taxon>Bacteria</taxon>
        <taxon>Bacillati</taxon>
        <taxon>Actinomycetota</taxon>
        <taxon>Actinomycetes</taxon>
        <taxon>Pseudonocardiales</taxon>
        <taxon>Pseudonocardiaceae</taxon>
        <taxon>Prauserella</taxon>
    </lineage>
</organism>
<sequence length="191" mass="20819">MRPAVGAEPIRCRECGGYEYAGAPDCARCRALVDDIVEDEWRRFCADFGAESETELAGIVAAEPDRHDWRVVDGALDRIVCDDCGDRMGRGPRDCAACNLAHGFRFAAIETDRPGVPPGNEHAIRVNVAVVRRPGSTSARDLLVRRLLLPMLLVGYLPTTPQAQAMSAMVAKDPAPDRVAGLIDDLFRSRT</sequence>
<protein>
    <submittedName>
        <fullName evidence="1">Uncharacterized protein</fullName>
    </submittedName>
</protein>
<comment type="caution">
    <text evidence="1">The sequence shown here is derived from an EMBL/GenBank/DDBJ whole genome shotgun (WGS) entry which is preliminary data.</text>
</comment>
<evidence type="ECO:0000313" key="1">
    <source>
        <dbReference type="EMBL" id="MFD2802962.1"/>
    </source>
</evidence>
<accession>A0ABW5WGB2</accession>
<dbReference type="EMBL" id="JBHUOF010000049">
    <property type="protein sequence ID" value="MFD2802962.1"/>
    <property type="molecule type" value="Genomic_DNA"/>
</dbReference>
<gene>
    <name evidence="1" type="ORF">ACFS2C_26570</name>
</gene>
<dbReference type="Proteomes" id="UP001597478">
    <property type="component" value="Unassembled WGS sequence"/>
</dbReference>
<reference evidence="2" key="1">
    <citation type="journal article" date="2019" name="Int. J. Syst. Evol. Microbiol.">
        <title>The Global Catalogue of Microorganisms (GCM) 10K type strain sequencing project: providing services to taxonomists for standard genome sequencing and annotation.</title>
        <authorList>
            <consortium name="The Broad Institute Genomics Platform"/>
            <consortium name="The Broad Institute Genome Sequencing Center for Infectious Disease"/>
            <person name="Wu L."/>
            <person name="Ma J."/>
        </authorList>
    </citation>
    <scope>NUCLEOTIDE SEQUENCE [LARGE SCALE GENOMIC DNA]</scope>
    <source>
        <strain evidence="2">IBRC-M 10906</strain>
    </source>
</reference>
<name>A0ABW5WGB2_9PSEU</name>
<dbReference type="RefSeq" id="WP_377395379.1">
    <property type="nucleotide sequence ID" value="NZ_JBHSAN010000054.1"/>
</dbReference>
<keyword evidence="2" id="KW-1185">Reference proteome</keyword>
<proteinExistence type="predicted"/>
<evidence type="ECO:0000313" key="2">
    <source>
        <dbReference type="Proteomes" id="UP001597478"/>
    </source>
</evidence>